<comment type="similarity">
    <text evidence="9">Belongs to the TatA/E family.</text>
</comment>
<feature type="transmembrane region" description="Helical" evidence="9">
    <location>
        <begin position="6"/>
        <end position="22"/>
    </location>
</feature>
<name>A0AAU7B3F5_9ACTN</name>
<comment type="function">
    <text evidence="9">Part of the twin-arginine translocation (Tat) system that transports large folded proteins containing a characteristic twin-arginine motif in their signal peptide across membranes. TatA could form the protein-conducting channel of the Tat system.</text>
</comment>
<dbReference type="GO" id="GO:0033281">
    <property type="term" value="C:TAT protein transport complex"/>
    <property type="evidence" value="ECO:0007669"/>
    <property type="project" value="UniProtKB-UniRule"/>
</dbReference>
<comment type="subunit">
    <text evidence="9">The Tat system comprises two distinct complexes: a TatABC complex, containing multiple copies of TatA, TatB and TatC subunits, and a separate TatA complex, containing only TatA subunits. Substrates initially bind to the TatABC complex, which probably triggers association of the separate TatA complex to form the active translocon.</text>
</comment>
<dbReference type="InterPro" id="IPR006312">
    <property type="entry name" value="TatA/E"/>
</dbReference>
<dbReference type="RefSeq" id="WP_354699709.1">
    <property type="nucleotide sequence ID" value="NZ_CP114014.1"/>
</dbReference>
<feature type="region of interest" description="Disordered" evidence="10">
    <location>
        <begin position="43"/>
        <end position="88"/>
    </location>
</feature>
<keyword evidence="5 9" id="KW-0653">Protein transport</keyword>
<dbReference type="PANTHER" id="PTHR42982:SF1">
    <property type="entry name" value="SEC-INDEPENDENT PROTEIN TRANSLOCASE PROTEIN TATA"/>
    <property type="match status" value="1"/>
</dbReference>
<keyword evidence="2 9" id="KW-0813">Transport</keyword>
<keyword evidence="7 9" id="KW-0811">Translocation</keyword>
<keyword evidence="8 9" id="KW-0472">Membrane</keyword>
<accession>A0AAU7B3F5</accession>
<dbReference type="Gene3D" id="1.20.5.3310">
    <property type="match status" value="1"/>
</dbReference>
<evidence type="ECO:0000256" key="10">
    <source>
        <dbReference type="SAM" id="MobiDB-lite"/>
    </source>
</evidence>
<dbReference type="HAMAP" id="MF_00236">
    <property type="entry name" value="TatA_E"/>
    <property type="match status" value="1"/>
</dbReference>
<evidence type="ECO:0000256" key="8">
    <source>
        <dbReference type="ARBA" id="ARBA00023136"/>
    </source>
</evidence>
<evidence type="ECO:0000256" key="1">
    <source>
        <dbReference type="ARBA" id="ARBA00004162"/>
    </source>
</evidence>
<dbReference type="PANTHER" id="PTHR42982">
    <property type="entry name" value="SEC-INDEPENDENT PROTEIN TRANSLOCASE PROTEIN TATA"/>
    <property type="match status" value="1"/>
</dbReference>
<evidence type="ECO:0000256" key="5">
    <source>
        <dbReference type="ARBA" id="ARBA00022927"/>
    </source>
</evidence>
<proteinExistence type="inferred from homology"/>
<dbReference type="PRINTS" id="PR01506">
    <property type="entry name" value="TATBPROTEIN"/>
</dbReference>
<dbReference type="GO" id="GO:0008320">
    <property type="term" value="F:protein transmembrane transporter activity"/>
    <property type="evidence" value="ECO:0007669"/>
    <property type="project" value="UniProtKB-UniRule"/>
</dbReference>
<gene>
    <name evidence="9 11" type="primary">tatA</name>
    <name evidence="11" type="ORF">DSM112329_05433</name>
</gene>
<dbReference type="KEGG" id="parq:DSM112329_05433"/>
<evidence type="ECO:0000256" key="9">
    <source>
        <dbReference type="HAMAP-Rule" id="MF_00236"/>
    </source>
</evidence>
<sequence>MPNIGPLELVILLVILLVIFGPKRLPGLGKQLGGGLKDFKEAVTAKHDRDDEDDDPPALPPGERTAPAPSSTSTTSSSSVGKSSGLDG</sequence>
<evidence type="ECO:0000256" key="6">
    <source>
        <dbReference type="ARBA" id="ARBA00022989"/>
    </source>
</evidence>
<evidence type="ECO:0000256" key="3">
    <source>
        <dbReference type="ARBA" id="ARBA00022475"/>
    </source>
</evidence>
<evidence type="ECO:0000256" key="7">
    <source>
        <dbReference type="ARBA" id="ARBA00023010"/>
    </source>
</evidence>
<dbReference type="InterPro" id="IPR003369">
    <property type="entry name" value="TatA/B/E"/>
</dbReference>
<organism evidence="11">
    <name type="scientific">Paraconexibacter sp. AEG42_29</name>
    <dbReference type="NCBI Taxonomy" id="2997339"/>
    <lineage>
        <taxon>Bacteria</taxon>
        <taxon>Bacillati</taxon>
        <taxon>Actinomycetota</taxon>
        <taxon>Thermoleophilia</taxon>
        <taxon>Solirubrobacterales</taxon>
        <taxon>Paraconexibacteraceae</taxon>
        <taxon>Paraconexibacter</taxon>
    </lineage>
</organism>
<evidence type="ECO:0000313" key="11">
    <source>
        <dbReference type="EMBL" id="XAY08531.1"/>
    </source>
</evidence>
<dbReference type="GO" id="GO:0043953">
    <property type="term" value="P:protein transport by the Tat complex"/>
    <property type="evidence" value="ECO:0007669"/>
    <property type="project" value="UniProtKB-UniRule"/>
</dbReference>
<evidence type="ECO:0000256" key="4">
    <source>
        <dbReference type="ARBA" id="ARBA00022692"/>
    </source>
</evidence>
<feature type="compositionally biased region" description="Low complexity" evidence="10">
    <location>
        <begin position="70"/>
        <end position="79"/>
    </location>
</feature>
<keyword evidence="6 9" id="KW-1133">Transmembrane helix</keyword>
<keyword evidence="3 9" id="KW-1003">Cell membrane</keyword>
<dbReference type="EMBL" id="CP114014">
    <property type="protein sequence ID" value="XAY08531.1"/>
    <property type="molecule type" value="Genomic_DNA"/>
</dbReference>
<protein>
    <recommendedName>
        <fullName evidence="9">Sec-independent protein translocase protein TatA</fullName>
    </recommendedName>
</protein>
<keyword evidence="4 9" id="KW-0812">Transmembrane</keyword>
<reference evidence="11" key="1">
    <citation type="submission" date="2022-12" db="EMBL/GenBank/DDBJ databases">
        <title>Paraconexibacter alkalitolerans sp. nov. and Baekduia alba sp. nov., isolated from soil and emended description of the genera Paraconexibacter (Chun et al., 2020) and Baekduia (An et al., 2020).</title>
        <authorList>
            <person name="Vieira S."/>
            <person name="Huber K.J."/>
            <person name="Geppert A."/>
            <person name="Wolf J."/>
            <person name="Neumann-Schaal M."/>
            <person name="Muesken M."/>
            <person name="Overmann J."/>
        </authorList>
    </citation>
    <scope>NUCLEOTIDE SEQUENCE</scope>
    <source>
        <strain evidence="11">AEG42_29</strain>
    </source>
</reference>
<comment type="subcellular location">
    <subcellularLocation>
        <location evidence="1 9">Cell membrane</location>
        <topology evidence="1 9">Single-pass membrane protein</topology>
    </subcellularLocation>
</comment>
<dbReference type="AlphaFoldDB" id="A0AAU7B3F5"/>
<evidence type="ECO:0000256" key="2">
    <source>
        <dbReference type="ARBA" id="ARBA00022448"/>
    </source>
</evidence>
<dbReference type="Pfam" id="PF02416">
    <property type="entry name" value="TatA_B_E"/>
    <property type="match status" value="1"/>
</dbReference>